<evidence type="ECO:0000313" key="3">
    <source>
        <dbReference type="EMBL" id="QJA83986.1"/>
    </source>
</evidence>
<organism evidence="1">
    <name type="scientific">viral metagenome</name>
    <dbReference type="NCBI Taxonomy" id="1070528"/>
    <lineage>
        <taxon>unclassified sequences</taxon>
        <taxon>metagenomes</taxon>
        <taxon>organismal metagenomes</taxon>
    </lineage>
</organism>
<dbReference type="EMBL" id="MT142521">
    <property type="protein sequence ID" value="QJA83986.1"/>
    <property type="molecule type" value="Genomic_DNA"/>
</dbReference>
<accession>A0A6H2A663</accession>
<gene>
    <name evidence="3" type="ORF">MM415A00243_0048</name>
    <name evidence="2" type="ORF">MM415B00422_0048</name>
    <name evidence="1" type="ORF">TM448A06506_0005</name>
    <name evidence="4" type="ORF">TM448B02010_0013</name>
</gene>
<dbReference type="EMBL" id="MT141535">
    <property type="protein sequence ID" value="QJA65286.1"/>
    <property type="molecule type" value="Genomic_DNA"/>
</dbReference>
<evidence type="ECO:0000313" key="4">
    <source>
        <dbReference type="EMBL" id="QJI00633.1"/>
    </source>
</evidence>
<dbReference type="AlphaFoldDB" id="A0A6H2A663"/>
<sequence length="89" mass="10028">MQWTHAAERVLEAEAMVDGVHALTKGGDIVAFAIRDYSTRLRSAAPVWRVLMARGPRLLAPVWDDLGTAKRAAERVAERELEDEVMDRR</sequence>
<dbReference type="EMBL" id="MT144865">
    <property type="protein sequence ID" value="QJI00633.1"/>
    <property type="molecule type" value="Genomic_DNA"/>
</dbReference>
<evidence type="ECO:0000313" key="2">
    <source>
        <dbReference type="EMBL" id="QJA65286.1"/>
    </source>
</evidence>
<protein>
    <submittedName>
        <fullName evidence="1">Uncharacterized protein</fullName>
    </submittedName>
</protein>
<evidence type="ECO:0000313" key="1">
    <source>
        <dbReference type="EMBL" id="QJA55035.1"/>
    </source>
</evidence>
<reference evidence="1" key="1">
    <citation type="submission" date="2020-03" db="EMBL/GenBank/DDBJ databases">
        <title>The deep terrestrial virosphere.</title>
        <authorList>
            <person name="Holmfeldt K."/>
            <person name="Nilsson E."/>
            <person name="Simone D."/>
            <person name="Lopez-Fernandez M."/>
            <person name="Wu X."/>
            <person name="de Brujin I."/>
            <person name="Lundin D."/>
            <person name="Andersson A."/>
            <person name="Bertilsson S."/>
            <person name="Dopson M."/>
        </authorList>
    </citation>
    <scope>NUCLEOTIDE SEQUENCE</scope>
    <source>
        <strain evidence="3">MM415A00243</strain>
        <strain evidence="2">MM415B00422</strain>
        <strain evidence="1">TM448A06506</strain>
        <strain evidence="4">TM448B02010</strain>
    </source>
</reference>
<dbReference type="EMBL" id="MT144561">
    <property type="protein sequence ID" value="QJA55035.1"/>
    <property type="molecule type" value="Genomic_DNA"/>
</dbReference>
<name>A0A6H2A663_9ZZZZ</name>
<proteinExistence type="predicted"/>